<accession>A0A166TDD1</accession>
<organism evidence="1 2">
    <name type="scientific">Athelia psychrophila</name>
    <dbReference type="NCBI Taxonomy" id="1759441"/>
    <lineage>
        <taxon>Eukaryota</taxon>
        <taxon>Fungi</taxon>
        <taxon>Dikarya</taxon>
        <taxon>Basidiomycota</taxon>
        <taxon>Agaricomycotina</taxon>
        <taxon>Agaricomycetes</taxon>
        <taxon>Agaricomycetidae</taxon>
        <taxon>Atheliales</taxon>
        <taxon>Atheliaceae</taxon>
        <taxon>Athelia</taxon>
    </lineage>
</organism>
<dbReference type="InterPro" id="IPR023213">
    <property type="entry name" value="CAT-like_dom_sf"/>
</dbReference>
<evidence type="ECO:0008006" key="3">
    <source>
        <dbReference type="Google" id="ProtNLM"/>
    </source>
</evidence>
<dbReference type="OrthoDB" id="3252971at2759"/>
<name>A0A166TDD1_9AGAM</name>
<proteinExistence type="predicted"/>
<dbReference type="Proteomes" id="UP000076532">
    <property type="component" value="Unassembled WGS sequence"/>
</dbReference>
<dbReference type="EMBL" id="KV417493">
    <property type="protein sequence ID" value="KZP30497.1"/>
    <property type="molecule type" value="Genomic_DNA"/>
</dbReference>
<protein>
    <recommendedName>
        <fullName evidence="3">CoA-dependent acyltransferase</fullName>
    </recommendedName>
</protein>
<dbReference type="PANTHER" id="PTHR42034">
    <property type="entry name" value="CHROMOSOME 7, WHOLE GENOME SHOTGUN SEQUENCE-RELATED"/>
    <property type="match status" value="1"/>
</dbReference>
<evidence type="ECO:0000313" key="1">
    <source>
        <dbReference type="EMBL" id="KZP30497.1"/>
    </source>
</evidence>
<sequence length="543" mass="60137">MFVPRRAGSRSTRLPNRAYHGHFSSTDGRLWKRKLDGLEDFVTTIYNAAAGFGHGALQFEVKPTKQLESDSIILESTRKAWIRLRLSAPMIALRTDSEPGSHGDAFFISYECPKSSATIVSKWAGETLKWHPEQKTLAERDLDLKDLWWGPGDNHWIMEMHVGRLDGNIQLILMATHWALDGTIGVLLADRILEYLVAELEGRAENVEELPWGKEIVQLPPSMAAVSAPQYRGEVAPPPPQMDGIQNFFHRPVYSKDPTHSTSHTTLSHPVKLTAVQTQAFRDNCKAHGFTVTPALNAILVLADVETALKTGKRKGTDALREVHQSFLPSADGFFIPVNGVNRRSAFLPLAEHASLDSPLGTPGMAAEAFPTVHDMNAIRKCIRVDGNMKIERVMSQDAFWNGAVMNAHEVLAPGKPTPPRSLANQKALNAALASCTLEVVQSGILSTSIGDFDNANNLARWKPSNRDSGEGPALTIENMILSARITQPTVMCCSWRYDGQLTMPIHGAREFHDEHAWQDFADAVETETFFPSRQVLLSDDYH</sequence>
<keyword evidence="2" id="KW-1185">Reference proteome</keyword>
<gene>
    <name evidence="1" type="ORF">FIBSPDRAFT_884044</name>
</gene>
<evidence type="ECO:0000313" key="2">
    <source>
        <dbReference type="Proteomes" id="UP000076532"/>
    </source>
</evidence>
<dbReference type="PANTHER" id="PTHR42034:SF1">
    <property type="entry name" value="CONDENSATION DOMAIN-CONTAINING PROTEIN"/>
    <property type="match status" value="1"/>
</dbReference>
<dbReference type="AlphaFoldDB" id="A0A166TDD1"/>
<reference evidence="1 2" key="1">
    <citation type="journal article" date="2016" name="Mol. Biol. Evol.">
        <title>Comparative Genomics of Early-Diverging Mushroom-Forming Fungi Provides Insights into the Origins of Lignocellulose Decay Capabilities.</title>
        <authorList>
            <person name="Nagy L.G."/>
            <person name="Riley R."/>
            <person name="Tritt A."/>
            <person name="Adam C."/>
            <person name="Daum C."/>
            <person name="Floudas D."/>
            <person name="Sun H."/>
            <person name="Yadav J.S."/>
            <person name="Pangilinan J."/>
            <person name="Larsson K.H."/>
            <person name="Matsuura K."/>
            <person name="Barry K."/>
            <person name="Labutti K."/>
            <person name="Kuo R."/>
            <person name="Ohm R.A."/>
            <person name="Bhattacharya S.S."/>
            <person name="Shirouzu T."/>
            <person name="Yoshinaga Y."/>
            <person name="Martin F.M."/>
            <person name="Grigoriev I.V."/>
            <person name="Hibbett D.S."/>
        </authorList>
    </citation>
    <scope>NUCLEOTIDE SEQUENCE [LARGE SCALE GENOMIC DNA]</scope>
    <source>
        <strain evidence="1 2">CBS 109695</strain>
    </source>
</reference>
<dbReference type="Gene3D" id="3.30.559.10">
    <property type="entry name" value="Chloramphenicol acetyltransferase-like domain"/>
    <property type="match status" value="1"/>
</dbReference>